<evidence type="ECO:0000256" key="11">
    <source>
        <dbReference type="SAM" id="SignalP"/>
    </source>
</evidence>
<keyword evidence="5 10" id="KW-1133">Transmembrane helix</keyword>
<comment type="subcellular location">
    <subcellularLocation>
        <location evidence="1">Endoplasmic reticulum membrane</location>
        <topology evidence="1">Single-pass type I membrane protein</topology>
    </subcellularLocation>
</comment>
<accession>A0A9P6Q6H8</accession>
<evidence type="ECO:0000256" key="1">
    <source>
        <dbReference type="ARBA" id="ARBA00004115"/>
    </source>
</evidence>
<comment type="similarity">
    <text evidence="8">Belongs to the IRC22 family.</text>
</comment>
<organism evidence="12 13">
    <name type="scientific">Actinomortierella ambigua</name>
    <dbReference type="NCBI Taxonomy" id="1343610"/>
    <lineage>
        <taxon>Eukaryota</taxon>
        <taxon>Fungi</taxon>
        <taxon>Fungi incertae sedis</taxon>
        <taxon>Mucoromycota</taxon>
        <taxon>Mortierellomycotina</taxon>
        <taxon>Mortierellomycetes</taxon>
        <taxon>Mortierellales</taxon>
        <taxon>Mortierellaceae</taxon>
        <taxon>Actinomortierella</taxon>
    </lineage>
</organism>
<keyword evidence="3 11" id="KW-0732">Signal</keyword>
<evidence type="ECO:0000256" key="7">
    <source>
        <dbReference type="ARBA" id="ARBA00037565"/>
    </source>
</evidence>
<dbReference type="Proteomes" id="UP000807716">
    <property type="component" value="Unassembled WGS sequence"/>
</dbReference>
<evidence type="ECO:0000256" key="2">
    <source>
        <dbReference type="ARBA" id="ARBA00022692"/>
    </source>
</evidence>
<evidence type="ECO:0000256" key="5">
    <source>
        <dbReference type="ARBA" id="ARBA00022989"/>
    </source>
</evidence>
<dbReference type="Pfam" id="PF03896">
    <property type="entry name" value="TRAP_alpha"/>
    <property type="match status" value="1"/>
</dbReference>
<comment type="caution">
    <text evidence="12">The sequence shown here is derived from an EMBL/GenBank/DDBJ whole genome shotgun (WGS) entry which is preliminary data.</text>
</comment>
<keyword evidence="13" id="KW-1185">Reference proteome</keyword>
<feature type="transmembrane region" description="Helical" evidence="10">
    <location>
        <begin position="167"/>
        <end position="188"/>
    </location>
</feature>
<feature type="compositionally biased region" description="Basic residues" evidence="9">
    <location>
        <begin position="227"/>
        <end position="238"/>
    </location>
</feature>
<evidence type="ECO:0008006" key="14">
    <source>
        <dbReference type="Google" id="ProtNLM"/>
    </source>
</evidence>
<evidence type="ECO:0000256" key="6">
    <source>
        <dbReference type="ARBA" id="ARBA00023136"/>
    </source>
</evidence>
<protein>
    <recommendedName>
        <fullName evidence="14">Signal sequence receptor subunit alpha</fullName>
    </recommendedName>
</protein>
<name>A0A9P6Q6H8_9FUNG</name>
<evidence type="ECO:0000256" key="8">
    <source>
        <dbReference type="ARBA" id="ARBA00038311"/>
    </source>
</evidence>
<proteinExistence type="inferred from homology"/>
<evidence type="ECO:0000256" key="4">
    <source>
        <dbReference type="ARBA" id="ARBA00022824"/>
    </source>
</evidence>
<evidence type="ECO:0000313" key="13">
    <source>
        <dbReference type="Proteomes" id="UP000807716"/>
    </source>
</evidence>
<feature type="signal peptide" evidence="11">
    <location>
        <begin position="1"/>
        <end position="23"/>
    </location>
</feature>
<feature type="region of interest" description="Disordered" evidence="9">
    <location>
        <begin position="219"/>
        <end position="238"/>
    </location>
</feature>
<sequence length="238" mass="26223">MFGLKQTLKALFCGALLLASVSAQEEAPATSIPAGLPINVAVEFPNAIEGLVPGLIGGEANKLKISFENLDQSEYKVNLIVGSIFDLQDFTNIRRNLTAYRYGTTIKRENTLILPYTVKVEHPSIEAGLILMADITNKEKEHFTAIVYNGTVSFSEPVQSLLDVQLIFLYVLLAGIFVGLGIFIKDSFKSETKTTKKKPALTAEQRQVAVDNTTVLNDDWIPENHKKSPKAAKVTKRR</sequence>
<evidence type="ECO:0000256" key="10">
    <source>
        <dbReference type="SAM" id="Phobius"/>
    </source>
</evidence>
<feature type="chain" id="PRO_5040471657" description="Signal sequence receptor subunit alpha" evidence="11">
    <location>
        <begin position="24"/>
        <end position="238"/>
    </location>
</feature>
<keyword evidence="6 10" id="KW-0472">Membrane</keyword>
<gene>
    <name evidence="12" type="ORF">DFQ27_003924</name>
</gene>
<dbReference type="GO" id="GO:0005789">
    <property type="term" value="C:endoplasmic reticulum membrane"/>
    <property type="evidence" value="ECO:0007669"/>
    <property type="project" value="UniProtKB-SubCell"/>
</dbReference>
<dbReference type="PANTHER" id="PTHR12924:SF0">
    <property type="entry name" value="TRANSLOCON-ASSOCIATED PROTEIN SUBUNIT ALPHA"/>
    <property type="match status" value="1"/>
</dbReference>
<dbReference type="InterPro" id="IPR005595">
    <property type="entry name" value="TRAP_alpha"/>
</dbReference>
<evidence type="ECO:0000256" key="3">
    <source>
        <dbReference type="ARBA" id="ARBA00022729"/>
    </source>
</evidence>
<reference evidence="12" key="1">
    <citation type="journal article" date="2020" name="Fungal Divers.">
        <title>Resolving the Mortierellaceae phylogeny through synthesis of multi-gene phylogenetics and phylogenomics.</title>
        <authorList>
            <person name="Vandepol N."/>
            <person name="Liber J."/>
            <person name="Desiro A."/>
            <person name="Na H."/>
            <person name="Kennedy M."/>
            <person name="Barry K."/>
            <person name="Grigoriev I.V."/>
            <person name="Miller A.N."/>
            <person name="O'Donnell K."/>
            <person name="Stajich J.E."/>
            <person name="Bonito G."/>
        </authorList>
    </citation>
    <scope>NUCLEOTIDE SEQUENCE</scope>
    <source>
        <strain evidence="12">BC1065</strain>
    </source>
</reference>
<keyword evidence="4" id="KW-0256">Endoplasmic reticulum</keyword>
<keyword evidence="2 10" id="KW-0812">Transmembrane</keyword>
<evidence type="ECO:0000256" key="9">
    <source>
        <dbReference type="SAM" id="MobiDB-lite"/>
    </source>
</evidence>
<comment type="function">
    <text evidence="7">Is probably involved in a pathway contributing to genomic integrity.</text>
</comment>
<dbReference type="EMBL" id="JAAAJB010000274">
    <property type="protein sequence ID" value="KAG0259705.1"/>
    <property type="molecule type" value="Genomic_DNA"/>
</dbReference>
<dbReference type="AlphaFoldDB" id="A0A9P6Q6H8"/>
<evidence type="ECO:0000313" key="12">
    <source>
        <dbReference type="EMBL" id="KAG0259705.1"/>
    </source>
</evidence>
<dbReference type="PANTHER" id="PTHR12924">
    <property type="entry name" value="TRANSLOCON-ASSOCIATED PROTEIN, ALPHA SUBUNIT"/>
    <property type="match status" value="1"/>
</dbReference>
<dbReference type="OrthoDB" id="1926781at2759"/>